<evidence type="ECO:0000259" key="1">
    <source>
        <dbReference type="PROSITE" id="PS51340"/>
    </source>
</evidence>
<dbReference type="InterPro" id="IPR011037">
    <property type="entry name" value="Pyrv_Knase-like_insert_dom_sf"/>
</dbReference>
<dbReference type="GO" id="GO:0030151">
    <property type="term" value="F:molybdenum ion binding"/>
    <property type="evidence" value="ECO:0007669"/>
    <property type="project" value="InterPro"/>
</dbReference>
<organism evidence="2 3">
    <name type="scientific">Oceanibacterium hippocampi</name>
    <dbReference type="NCBI Taxonomy" id="745714"/>
    <lineage>
        <taxon>Bacteria</taxon>
        <taxon>Pseudomonadati</taxon>
        <taxon>Pseudomonadota</taxon>
        <taxon>Alphaproteobacteria</taxon>
        <taxon>Sneathiellales</taxon>
        <taxon>Sneathiellaceae</taxon>
        <taxon>Oceanibacterium</taxon>
    </lineage>
</organism>
<sequence>MNKIEDLYRYPVKGLSAEALEQVSVAPGDGIPGDRRYAIAHGTTEFDPEAPEPLPKTRFLMLMRNERLAALKTRLDPESGELVIERDGRPVSRGVLSTPLGRSLVEQFFAAYLGEEARGAPKIVSAEGHRFDDMGEPVVSLINLRTVGDIQRVAKTTVDPLRFRGNIHFSGEAPWCEFDWIDREVRIGDATLRIFARITRCAATEVNPTTAARDLQLLRALRGGYGHVDCGVYAHVIAAGRISRGDTIQPLT</sequence>
<dbReference type="Pfam" id="PF03476">
    <property type="entry name" value="MOSC_N"/>
    <property type="match status" value="1"/>
</dbReference>
<feature type="domain" description="MOSC" evidence="1">
    <location>
        <begin position="102"/>
        <end position="251"/>
    </location>
</feature>
<proteinExistence type="predicted"/>
<accession>A0A1Y5R613</accession>
<dbReference type="Proteomes" id="UP000193200">
    <property type="component" value="Unassembled WGS sequence"/>
</dbReference>
<name>A0A1Y5R613_9PROT</name>
<dbReference type="AlphaFoldDB" id="A0A1Y5R613"/>
<evidence type="ECO:0000313" key="2">
    <source>
        <dbReference type="EMBL" id="SLN09913.1"/>
    </source>
</evidence>
<reference evidence="2 3" key="1">
    <citation type="submission" date="2017-03" db="EMBL/GenBank/DDBJ databases">
        <authorList>
            <person name="Afonso C.L."/>
            <person name="Miller P.J."/>
            <person name="Scott M.A."/>
            <person name="Spackman E."/>
            <person name="Goraichik I."/>
            <person name="Dimitrov K.M."/>
            <person name="Suarez D.L."/>
            <person name="Swayne D.E."/>
        </authorList>
    </citation>
    <scope>NUCLEOTIDE SEQUENCE [LARGE SCALE GENOMIC DNA]</scope>
    <source>
        <strain evidence="2 3">CECT 7691</strain>
    </source>
</reference>
<dbReference type="OrthoDB" id="581532at2"/>
<dbReference type="PROSITE" id="PS51340">
    <property type="entry name" value="MOSC"/>
    <property type="match status" value="1"/>
</dbReference>
<protein>
    <submittedName>
        <fullName evidence="2">MOSC domain protein</fullName>
    </submittedName>
</protein>
<dbReference type="SUPFAM" id="SSF50800">
    <property type="entry name" value="PK beta-barrel domain-like"/>
    <property type="match status" value="1"/>
</dbReference>
<gene>
    <name evidence="2" type="ORF">OCH7691_00003</name>
</gene>
<dbReference type="RefSeq" id="WP_085881389.1">
    <property type="nucleotide sequence ID" value="NZ_FWFR01000001.1"/>
</dbReference>
<keyword evidence="3" id="KW-1185">Reference proteome</keyword>
<dbReference type="GO" id="GO:0003824">
    <property type="term" value="F:catalytic activity"/>
    <property type="evidence" value="ECO:0007669"/>
    <property type="project" value="InterPro"/>
</dbReference>
<dbReference type="InterPro" id="IPR005303">
    <property type="entry name" value="MOCOS_middle"/>
</dbReference>
<evidence type="ECO:0000313" key="3">
    <source>
        <dbReference type="Proteomes" id="UP000193200"/>
    </source>
</evidence>
<dbReference type="InParanoid" id="A0A1Y5R613"/>
<dbReference type="EMBL" id="FWFR01000001">
    <property type="protein sequence ID" value="SLN09913.1"/>
    <property type="molecule type" value="Genomic_DNA"/>
</dbReference>
<dbReference type="GO" id="GO:0030170">
    <property type="term" value="F:pyridoxal phosphate binding"/>
    <property type="evidence" value="ECO:0007669"/>
    <property type="project" value="InterPro"/>
</dbReference>
<dbReference type="InterPro" id="IPR005302">
    <property type="entry name" value="MoCF_Sase_C"/>
</dbReference>
<dbReference type="Pfam" id="PF03473">
    <property type="entry name" value="MOSC"/>
    <property type="match status" value="1"/>
</dbReference>